<organism evidence="2">
    <name type="scientific">Fervidicoccus fontis</name>
    <dbReference type="NCBI Taxonomy" id="683846"/>
    <lineage>
        <taxon>Archaea</taxon>
        <taxon>Thermoproteota</taxon>
        <taxon>Thermoprotei</taxon>
        <taxon>Fervidicoccales</taxon>
        <taxon>Fervidicoccaceae</taxon>
        <taxon>Fervidicoccus</taxon>
    </lineage>
</organism>
<sequence>MDTKLLQIVSLFALTIILVNAAVILVYYNTGKSTEFNQLMNEYRSLFSNYTSLNQSFINSLDIIQQLRMQLFSLNSTYISTKQSCEQTISNLTEKISALNSENEGLFSNLTTTQIELNMTKNQLANLQNNFTKLLLNYSALNQSYFSLLNNYNALMSTYLQLGAKLSEISNSISLISNLTTLRGMITQSSSSYIDYNSQPIVEAIKQLFGSNKENPYTAEYKIYNFIKSNITFNYPLPYNVITYNLTDGTVSYKEDAFYLRSASEVLTSGIGDGKDEAIVFASMLENFYLTYWGGAPSIYVVILNGTGIHGYRYHGFLLVLYGKGKASLFDPAASQIMGQDYTELVQADPTDIYGAVSSYIARINSYIGTYNNVVGMIGVNNVYYLNNTDIKGFISFLYSIGS</sequence>
<reference evidence="2" key="1">
    <citation type="journal article" date="2020" name="mSystems">
        <title>Genome- and Community-Level Interaction Insights into Carbon Utilization and Element Cycling Functions of Hydrothermarchaeota in Hydrothermal Sediment.</title>
        <authorList>
            <person name="Zhou Z."/>
            <person name="Liu Y."/>
            <person name="Xu W."/>
            <person name="Pan J."/>
            <person name="Luo Z.H."/>
            <person name="Li M."/>
        </authorList>
    </citation>
    <scope>NUCLEOTIDE SEQUENCE [LARGE SCALE GENOMIC DNA]</scope>
    <source>
        <strain evidence="2">SpSt-885</strain>
    </source>
</reference>
<dbReference type="Gene3D" id="3.10.620.30">
    <property type="match status" value="1"/>
</dbReference>
<proteinExistence type="predicted"/>
<accession>A0A7J3SNC6</accession>
<evidence type="ECO:0000313" key="2">
    <source>
        <dbReference type="EMBL" id="HGZ60792.1"/>
    </source>
</evidence>
<evidence type="ECO:0000256" key="1">
    <source>
        <dbReference type="SAM" id="Coils"/>
    </source>
</evidence>
<dbReference type="AlphaFoldDB" id="A0A7J3SNC6"/>
<dbReference type="EMBL" id="DTLS01000181">
    <property type="protein sequence ID" value="HGZ60792.1"/>
    <property type="molecule type" value="Genomic_DNA"/>
</dbReference>
<comment type="caution">
    <text evidence="2">The sequence shown here is derived from an EMBL/GenBank/DDBJ whole genome shotgun (WGS) entry which is preliminary data.</text>
</comment>
<protein>
    <submittedName>
        <fullName evidence="2">Uncharacterized protein</fullName>
    </submittedName>
</protein>
<feature type="coiled-coil region" evidence="1">
    <location>
        <begin position="82"/>
        <end position="144"/>
    </location>
</feature>
<name>A0A7J3SNC6_9CREN</name>
<gene>
    <name evidence="2" type="ORF">ENW83_06320</name>
</gene>
<keyword evidence="1" id="KW-0175">Coiled coil</keyword>